<dbReference type="InterPro" id="IPR047801">
    <property type="entry name" value="Peptidase_C45"/>
</dbReference>
<dbReference type="PANTHER" id="PTHR34180">
    <property type="entry name" value="PEPTIDASE C45"/>
    <property type="match status" value="1"/>
</dbReference>
<dbReference type="PANTHER" id="PTHR34180:SF1">
    <property type="entry name" value="BETA-ALANYL-DOPAMINE_CARCININE HYDROLASE"/>
    <property type="match status" value="1"/>
</dbReference>
<dbReference type="Gene3D" id="3.60.60.10">
    <property type="entry name" value="Penicillin V Acylase, Chain A"/>
    <property type="match status" value="1"/>
</dbReference>
<dbReference type="Proteomes" id="UP000515561">
    <property type="component" value="Chromosome"/>
</dbReference>
<protein>
    <submittedName>
        <fullName evidence="1">Peptidase C45</fullName>
    </submittedName>
</protein>
<name>A0A6S6R255_9FIRM</name>
<dbReference type="EMBL" id="AP023367">
    <property type="protein sequence ID" value="BCJ94157.1"/>
    <property type="molecule type" value="Genomic_DNA"/>
</dbReference>
<accession>A0A6S6R255</accession>
<dbReference type="InterPro" id="IPR047794">
    <property type="entry name" value="C45_proenzyme-like"/>
</dbReference>
<sequence length="358" mass="40855">MESKIPYIKVVGSYKERGFSHGSQCAEMIKKNIELCKSLCCILRKSSWEMLLRDTKRFVKSIRKYDLDLYIEMEAIAAGAGVTTEEIIFLNVHTELLNPIWNKASVNEGCTSIYVGRKRTAGNKIYLAQTWDWIHDFKEVLIILHSDDQEGHQFITITEAGIIGNMGINNKGIVVLLNFLPINELNVDGVPYHLLLRRVLESKTVLDAQCNVIRSPIAFALNIIVADSSDEVIDIELTAKGIDLHFPENDRLVHTNHLLSRRLKVREGKSTFESSVMRLETAIETLDEAEIIGIDHIKQLYSVHKKKAHEICSHLVGDIRSCTLFTVIFEQMEQELYISFGLPCENEFVKYDLKQLFN</sequence>
<dbReference type="KEGG" id="acel:acsn021_17260"/>
<gene>
    <name evidence="1" type="ORF">acsn021_17260</name>
</gene>
<dbReference type="RefSeq" id="WP_184091380.1">
    <property type="nucleotide sequence ID" value="NZ_AP023367.1"/>
</dbReference>
<dbReference type="NCBIfam" id="NF040521">
    <property type="entry name" value="C45_proenzyme"/>
    <property type="match status" value="1"/>
</dbReference>
<dbReference type="Pfam" id="PF03417">
    <property type="entry name" value="AAT"/>
    <property type="match status" value="1"/>
</dbReference>
<reference evidence="1 2" key="1">
    <citation type="journal article" date="2016" name="Int. J. Syst. Evol. Microbiol.">
        <title>Descriptions of Anaerotaenia torta gen. nov., sp. nov. and Anaerocolumna cellulosilytica gen. nov., sp. nov. isolated from a methanogenic reactor of cattle waste.</title>
        <authorList>
            <person name="Uek A."/>
            <person name="Ohtaki Y."/>
            <person name="Kaku N."/>
            <person name="Ueki K."/>
        </authorList>
    </citation>
    <scope>NUCLEOTIDE SEQUENCE [LARGE SCALE GENOMIC DNA]</scope>
    <source>
        <strain evidence="1 2">SN021</strain>
    </source>
</reference>
<dbReference type="AlphaFoldDB" id="A0A6S6R255"/>
<evidence type="ECO:0000313" key="2">
    <source>
        <dbReference type="Proteomes" id="UP000515561"/>
    </source>
</evidence>
<organism evidence="1 2">
    <name type="scientific">Anaerocolumna cellulosilytica</name>
    <dbReference type="NCBI Taxonomy" id="433286"/>
    <lineage>
        <taxon>Bacteria</taxon>
        <taxon>Bacillati</taxon>
        <taxon>Bacillota</taxon>
        <taxon>Clostridia</taxon>
        <taxon>Lachnospirales</taxon>
        <taxon>Lachnospiraceae</taxon>
        <taxon>Anaerocolumna</taxon>
    </lineage>
</organism>
<keyword evidence="2" id="KW-1185">Reference proteome</keyword>
<dbReference type="InterPro" id="IPR005079">
    <property type="entry name" value="Peptidase_C45_hydrolase"/>
</dbReference>
<dbReference type="Gene3D" id="1.10.10.2120">
    <property type="match status" value="1"/>
</dbReference>
<evidence type="ECO:0000313" key="1">
    <source>
        <dbReference type="EMBL" id="BCJ94157.1"/>
    </source>
</evidence>
<proteinExistence type="predicted"/>